<feature type="signal peptide" evidence="1">
    <location>
        <begin position="1"/>
        <end position="31"/>
    </location>
</feature>
<name>J3N851_ORYBR</name>
<evidence type="ECO:0000313" key="3">
    <source>
        <dbReference type="Proteomes" id="UP000006038"/>
    </source>
</evidence>
<dbReference type="HOGENOM" id="CLU_153463_0_0_1"/>
<reference evidence="2" key="2">
    <citation type="submission" date="2013-04" db="UniProtKB">
        <authorList>
            <consortium name="EnsemblPlants"/>
        </authorList>
    </citation>
    <scope>IDENTIFICATION</scope>
</reference>
<keyword evidence="1" id="KW-0732">Signal</keyword>
<keyword evidence="3" id="KW-1185">Reference proteome</keyword>
<dbReference type="EnsemblPlants" id="OB11G19870.1">
    <property type="protein sequence ID" value="OB11G19870.1"/>
    <property type="gene ID" value="OB11G19870"/>
</dbReference>
<dbReference type="AlphaFoldDB" id="J3N851"/>
<dbReference type="Proteomes" id="UP000006038">
    <property type="component" value="Chromosome 11"/>
</dbReference>
<evidence type="ECO:0000256" key="1">
    <source>
        <dbReference type="SAM" id="SignalP"/>
    </source>
</evidence>
<dbReference type="Gramene" id="OB11G19870.1">
    <property type="protein sequence ID" value="OB11G19870.1"/>
    <property type="gene ID" value="OB11G19870"/>
</dbReference>
<feature type="chain" id="PRO_5003774740" description="SREBP regulating gene protein" evidence="1">
    <location>
        <begin position="32"/>
        <end position="104"/>
    </location>
</feature>
<dbReference type="PANTHER" id="PTHR48158">
    <property type="entry name" value="OS11G0453550 PROTEIN"/>
    <property type="match status" value="1"/>
</dbReference>
<dbReference type="PANTHER" id="PTHR48158:SF1">
    <property type="entry name" value="OS11G0453550 PROTEIN"/>
    <property type="match status" value="1"/>
</dbReference>
<reference evidence="2" key="1">
    <citation type="journal article" date="2013" name="Nat. Commun.">
        <title>Whole-genome sequencing of Oryza brachyantha reveals mechanisms underlying Oryza genome evolution.</title>
        <authorList>
            <person name="Chen J."/>
            <person name="Huang Q."/>
            <person name="Gao D."/>
            <person name="Wang J."/>
            <person name="Lang Y."/>
            <person name="Liu T."/>
            <person name="Li B."/>
            <person name="Bai Z."/>
            <person name="Luis Goicoechea J."/>
            <person name="Liang C."/>
            <person name="Chen C."/>
            <person name="Zhang W."/>
            <person name="Sun S."/>
            <person name="Liao Y."/>
            <person name="Zhang X."/>
            <person name="Yang L."/>
            <person name="Song C."/>
            <person name="Wang M."/>
            <person name="Shi J."/>
            <person name="Liu G."/>
            <person name="Liu J."/>
            <person name="Zhou H."/>
            <person name="Zhou W."/>
            <person name="Yu Q."/>
            <person name="An N."/>
            <person name="Chen Y."/>
            <person name="Cai Q."/>
            <person name="Wang B."/>
            <person name="Liu B."/>
            <person name="Min J."/>
            <person name="Huang Y."/>
            <person name="Wu H."/>
            <person name="Li Z."/>
            <person name="Zhang Y."/>
            <person name="Yin Y."/>
            <person name="Song W."/>
            <person name="Jiang J."/>
            <person name="Jackson S.A."/>
            <person name="Wing R.A."/>
            <person name="Wang J."/>
            <person name="Chen M."/>
        </authorList>
    </citation>
    <scope>NUCLEOTIDE SEQUENCE [LARGE SCALE GENOMIC DNA]</scope>
    <source>
        <strain evidence="2">cv. IRGC 101232</strain>
    </source>
</reference>
<evidence type="ECO:0000313" key="2">
    <source>
        <dbReference type="EnsemblPlants" id="OB11G19870.1"/>
    </source>
</evidence>
<accession>J3N851</accession>
<sequence length="104" mass="11778">MGRCVNHTHQGLLLFYFVLLVCSPIPAQIRGQTTDEIGRKMGVKNGISFTYIRRDGCVETRGGFYCCSLDQLCYITIEKCIPKCHYKKRLDRGLTGLTALQMRG</sequence>
<proteinExistence type="predicted"/>
<organism evidence="2">
    <name type="scientific">Oryza brachyantha</name>
    <name type="common">malo sina</name>
    <dbReference type="NCBI Taxonomy" id="4533"/>
    <lineage>
        <taxon>Eukaryota</taxon>
        <taxon>Viridiplantae</taxon>
        <taxon>Streptophyta</taxon>
        <taxon>Embryophyta</taxon>
        <taxon>Tracheophyta</taxon>
        <taxon>Spermatophyta</taxon>
        <taxon>Magnoliopsida</taxon>
        <taxon>Liliopsida</taxon>
        <taxon>Poales</taxon>
        <taxon>Poaceae</taxon>
        <taxon>BOP clade</taxon>
        <taxon>Oryzoideae</taxon>
        <taxon>Oryzeae</taxon>
        <taxon>Oryzinae</taxon>
        <taxon>Oryza</taxon>
    </lineage>
</organism>
<protein>
    <recommendedName>
        <fullName evidence="4">SREBP regulating gene protein</fullName>
    </recommendedName>
</protein>
<dbReference type="OMA" id="CYITIEK"/>
<evidence type="ECO:0008006" key="4">
    <source>
        <dbReference type="Google" id="ProtNLM"/>
    </source>
</evidence>